<organism evidence="2 3">
    <name type="scientific">Candidatus Phytoplasma pruni</name>
    <dbReference type="NCBI Taxonomy" id="479893"/>
    <lineage>
        <taxon>Bacteria</taxon>
        <taxon>Bacillati</taxon>
        <taxon>Mycoplasmatota</taxon>
        <taxon>Mollicutes</taxon>
        <taxon>Acholeplasmatales</taxon>
        <taxon>Acholeplasmataceae</taxon>
        <taxon>Candidatus Phytoplasma</taxon>
        <taxon>16SrIII (X-disease group)</taxon>
    </lineage>
</organism>
<reference evidence="2 3" key="1">
    <citation type="submission" date="2020-06" db="EMBL/GenBank/DDBJ databases">
        <title>Draft genome sequence of Candidatus Phytoplasma pruni (X-disease group, subgroup 16SrIII-B) strain ChTDIII from Argentina.</title>
        <authorList>
            <person name="Fernandez F.D."/>
            <person name="Zuebert C."/>
            <person name="Huettel B."/>
            <person name="Kube M."/>
            <person name="Conci L.R."/>
        </authorList>
    </citation>
    <scope>NUCLEOTIDE SEQUENCE [LARGE SCALE GENOMIC DNA]</scope>
    <source>
        <strain evidence="2 3">ChTDIII</strain>
    </source>
</reference>
<dbReference type="RefSeq" id="WP_178734113.1">
    <property type="nucleotide sequence ID" value="NZ_JABUOH010000033.1"/>
</dbReference>
<name>A0A851HIR3_9MOLU</name>
<dbReference type="AlphaFoldDB" id="A0A851HIR3"/>
<dbReference type="Proteomes" id="UP000568109">
    <property type="component" value="Unassembled WGS sequence"/>
</dbReference>
<sequence length="70" mass="8291">MNENTSHQNHFDTIHLSAIHYNEQKQKIKEYWSEKDGILFGTIDYDPTTGHRTKETLFHPNGTIKSVYHF</sequence>
<dbReference type="Pfam" id="PF11178">
    <property type="entry name" value="DUF2963"/>
    <property type="match status" value="1"/>
</dbReference>
<protein>
    <recommendedName>
        <fullName evidence="1">DUF2963 domain-containing protein</fullName>
    </recommendedName>
</protein>
<dbReference type="InterPro" id="IPR021348">
    <property type="entry name" value="DUF2963"/>
</dbReference>
<evidence type="ECO:0000259" key="1">
    <source>
        <dbReference type="Pfam" id="PF11178"/>
    </source>
</evidence>
<evidence type="ECO:0000313" key="2">
    <source>
        <dbReference type="EMBL" id="NWN45713.1"/>
    </source>
</evidence>
<evidence type="ECO:0000313" key="3">
    <source>
        <dbReference type="Proteomes" id="UP000568109"/>
    </source>
</evidence>
<comment type="caution">
    <text evidence="2">The sequence shown here is derived from an EMBL/GenBank/DDBJ whole genome shotgun (WGS) entry which is preliminary data.</text>
</comment>
<keyword evidence="3" id="KW-1185">Reference proteome</keyword>
<accession>A0A851HIR3</accession>
<gene>
    <name evidence="2" type="ORF">HR065_01270</name>
</gene>
<dbReference type="EMBL" id="JABUOH010000033">
    <property type="protein sequence ID" value="NWN45713.1"/>
    <property type="molecule type" value="Genomic_DNA"/>
</dbReference>
<proteinExistence type="predicted"/>
<feature type="domain" description="DUF2963" evidence="1">
    <location>
        <begin position="42"/>
        <end position="70"/>
    </location>
</feature>